<dbReference type="AlphaFoldDB" id="A0A5N6KJM7"/>
<name>A0A5N6KJM7_MONLA</name>
<keyword evidence="1" id="KW-0472">Membrane</keyword>
<sequence>MEDAYVVSMLATSLLLPRSYLVSSLQATSSSLYVRLLIVVYYVINSWISLEIMCELRNSMYSISVHTPCSIPKGHSS</sequence>
<keyword evidence="3" id="KW-1185">Reference proteome</keyword>
<evidence type="ECO:0000313" key="3">
    <source>
        <dbReference type="Proteomes" id="UP000326757"/>
    </source>
</evidence>
<dbReference type="EMBL" id="VIGI01000002">
    <property type="protein sequence ID" value="KAB8303885.1"/>
    <property type="molecule type" value="Genomic_DNA"/>
</dbReference>
<evidence type="ECO:0000256" key="1">
    <source>
        <dbReference type="SAM" id="Phobius"/>
    </source>
</evidence>
<keyword evidence="1" id="KW-1133">Transmembrane helix</keyword>
<organism evidence="2 3">
    <name type="scientific">Monilinia laxa</name>
    <name type="common">Brown rot fungus</name>
    <name type="synonym">Sclerotinia laxa</name>
    <dbReference type="NCBI Taxonomy" id="61186"/>
    <lineage>
        <taxon>Eukaryota</taxon>
        <taxon>Fungi</taxon>
        <taxon>Dikarya</taxon>
        <taxon>Ascomycota</taxon>
        <taxon>Pezizomycotina</taxon>
        <taxon>Leotiomycetes</taxon>
        <taxon>Helotiales</taxon>
        <taxon>Sclerotiniaceae</taxon>
        <taxon>Monilinia</taxon>
    </lineage>
</organism>
<feature type="transmembrane region" description="Helical" evidence="1">
    <location>
        <begin position="34"/>
        <end position="54"/>
    </location>
</feature>
<proteinExistence type="predicted"/>
<gene>
    <name evidence="2" type="ORF">EYC80_005251</name>
</gene>
<reference evidence="2 3" key="1">
    <citation type="submission" date="2019-06" db="EMBL/GenBank/DDBJ databases">
        <title>Genome Sequence of the Brown Rot Fungal Pathogen Monilinia laxa.</title>
        <authorList>
            <person name="De Miccolis Angelini R.M."/>
            <person name="Landi L."/>
            <person name="Abate D."/>
            <person name="Pollastro S."/>
            <person name="Romanazzi G."/>
            <person name="Faretra F."/>
        </authorList>
    </citation>
    <scope>NUCLEOTIDE SEQUENCE [LARGE SCALE GENOMIC DNA]</scope>
    <source>
        <strain evidence="2 3">Mlax316</strain>
    </source>
</reference>
<dbReference type="Proteomes" id="UP000326757">
    <property type="component" value="Unassembled WGS sequence"/>
</dbReference>
<accession>A0A5N6KJM7</accession>
<protein>
    <submittedName>
        <fullName evidence="2">Uncharacterized protein</fullName>
    </submittedName>
</protein>
<comment type="caution">
    <text evidence="2">The sequence shown here is derived from an EMBL/GenBank/DDBJ whole genome shotgun (WGS) entry which is preliminary data.</text>
</comment>
<evidence type="ECO:0000313" key="2">
    <source>
        <dbReference type="EMBL" id="KAB8303885.1"/>
    </source>
</evidence>
<keyword evidence="1" id="KW-0812">Transmembrane</keyword>